<name>A0A1G9D8K9_9FLAO</name>
<dbReference type="OrthoDB" id="1143801at2"/>
<proteinExistence type="predicted"/>
<dbReference type="RefSeq" id="WP_091399264.1">
    <property type="nucleotide sequence ID" value="NZ_BKAI01000017.1"/>
</dbReference>
<keyword evidence="2" id="KW-0472">Membrane</keyword>
<evidence type="ECO:0000256" key="1">
    <source>
        <dbReference type="SAM" id="Coils"/>
    </source>
</evidence>
<dbReference type="EMBL" id="FNEZ01000009">
    <property type="protein sequence ID" value="SDK60219.1"/>
    <property type="molecule type" value="Genomic_DNA"/>
</dbReference>
<reference evidence="3 4" key="1">
    <citation type="submission" date="2016-10" db="EMBL/GenBank/DDBJ databases">
        <authorList>
            <person name="de Groot N.N."/>
        </authorList>
    </citation>
    <scope>NUCLEOTIDE SEQUENCE [LARGE SCALE GENOMIC DNA]</scope>
    <source>
        <strain evidence="3 4">CGMCC 1.10076</strain>
    </source>
</reference>
<organism evidence="3 4">
    <name type="scientific">Flavobacterium noncentrifugens</name>
    <dbReference type="NCBI Taxonomy" id="1128970"/>
    <lineage>
        <taxon>Bacteria</taxon>
        <taxon>Pseudomonadati</taxon>
        <taxon>Bacteroidota</taxon>
        <taxon>Flavobacteriia</taxon>
        <taxon>Flavobacteriales</taxon>
        <taxon>Flavobacteriaceae</taxon>
        <taxon>Flavobacterium</taxon>
    </lineage>
</organism>
<evidence type="ECO:0000313" key="4">
    <source>
        <dbReference type="Proteomes" id="UP000199580"/>
    </source>
</evidence>
<gene>
    <name evidence="3" type="ORF">SAMN04487935_3745</name>
</gene>
<keyword evidence="2" id="KW-1133">Transmembrane helix</keyword>
<evidence type="ECO:0000256" key="2">
    <source>
        <dbReference type="SAM" id="Phobius"/>
    </source>
</evidence>
<evidence type="ECO:0008006" key="5">
    <source>
        <dbReference type="Google" id="ProtNLM"/>
    </source>
</evidence>
<sequence>MLKENDKMDDFFVKFENQWDIHEPDENHYDRFLAKQSRKKSKQNRWYSLSIAASILIIVGFFTFFNYNHNQSKNSSLEFASRQTRETDSIFTVMIKIELEKVKEKKSPQNEQIVADALIQMKALDADYEKIKLELIKNGESRQIIYAMIRNLKTRISFLENVLKHIEDNEKINNTTHESTT</sequence>
<feature type="transmembrane region" description="Helical" evidence="2">
    <location>
        <begin position="46"/>
        <end position="67"/>
    </location>
</feature>
<keyword evidence="1" id="KW-0175">Coiled coil</keyword>
<dbReference type="STRING" id="1128970.SAMN04487935_3745"/>
<feature type="coiled-coil region" evidence="1">
    <location>
        <begin position="114"/>
        <end position="169"/>
    </location>
</feature>
<dbReference type="AlphaFoldDB" id="A0A1G9D8K9"/>
<accession>A0A1G9D8K9</accession>
<evidence type="ECO:0000313" key="3">
    <source>
        <dbReference type="EMBL" id="SDK60219.1"/>
    </source>
</evidence>
<keyword evidence="2" id="KW-0812">Transmembrane</keyword>
<keyword evidence="4" id="KW-1185">Reference proteome</keyword>
<dbReference type="Proteomes" id="UP000199580">
    <property type="component" value="Unassembled WGS sequence"/>
</dbReference>
<protein>
    <recommendedName>
        <fullName evidence="5">Anti-sigma factor</fullName>
    </recommendedName>
</protein>